<dbReference type="AlphaFoldDB" id="A0A518HT69"/>
<keyword evidence="2" id="KW-1185">Reference proteome</keyword>
<sequence length="44" mass="4969">MEILNAFRSCDSIPSKTKPIAEDRHWLIACNPGVDSIRQFAAEH</sequence>
<dbReference type="EMBL" id="CP037423">
    <property type="protein sequence ID" value="QDV44055.1"/>
    <property type="molecule type" value="Genomic_DNA"/>
</dbReference>
<name>A0A518HT69_9BACT</name>
<proteinExistence type="predicted"/>
<dbReference type="RefSeq" id="WP_261344193.1">
    <property type="nucleotide sequence ID" value="NZ_CP037423.1"/>
</dbReference>
<reference evidence="1 2" key="1">
    <citation type="submission" date="2019-03" db="EMBL/GenBank/DDBJ databases">
        <title>Deep-cultivation of Planctomycetes and their phenomic and genomic characterization uncovers novel biology.</title>
        <authorList>
            <person name="Wiegand S."/>
            <person name="Jogler M."/>
            <person name="Boedeker C."/>
            <person name="Pinto D."/>
            <person name="Vollmers J."/>
            <person name="Rivas-Marin E."/>
            <person name="Kohn T."/>
            <person name="Peeters S.H."/>
            <person name="Heuer A."/>
            <person name="Rast P."/>
            <person name="Oberbeckmann S."/>
            <person name="Bunk B."/>
            <person name="Jeske O."/>
            <person name="Meyerdierks A."/>
            <person name="Storesund J.E."/>
            <person name="Kallscheuer N."/>
            <person name="Luecker S."/>
            <person name="Lage O.M."/>
            <person name="Pohl T."/>
            <person name="Merkel B.J."/>
            <person name="Hornburger P."/>
            <person name="Mueller R.-W."/>
            <person name="Bruemmer F."/>
            <person name="Labrenz M."/>
            <person name="Spormann A.M."/>
            <person name="Op den Camp H."/>
            <person name="Overmann J."/>
            <person name="Amann R."/>
            <person name="Jetten M.S.M."/>
            <person name="Mascher T."/>
            <person name="Medema M.H."/>
            <person name="Devos D.P."/>
            <person name="Kaster A.-K."/>
            <person name="Ovreas L."/>
            <person name="Rohde M."/>
            <person name="Galperin M.Y."/>
            <person name="Jogler C."/>
        </authorList>
    </citation>
    <scope>NUCLEOTIDE SEQUENCE [LARGE SCALE GENOMIC DNA]</scope>
    <source>
        <strain evidence="1 2">Enr13</strain>
    </source>
</reference>
<protein>
    <submittedName>
        <fullName evidence="1">Uncharacterized protein</fullName>
    </submittedName>
</protein>
<gene>
    <name evidence="1" type="ORF">Enr13x_39160</name>
</gene>
<organism evidence="1 2">
    <name type="scientific">Stieleria neptunia</name>
    <dbReference type="NCBI Taxonomy" id="2527979"/>
    <lineage>
        <taxon>Bacteria</taxon>
        <taxon>Pseudomonadati</taxon>
        <taxon>Planctomycetota</taxon>
        <taxon>Planctomycetia</taxon>
        <taxon>Pirellulales</taxon>
        <taxon>Pirellulaceae</taxon>
        <taxon>Stieleria</taxon>
    </lineage>
</organism>
<evidence type="ECO:0000313" key="1">
    <source>
        <dbReference type="EMBL" id="QDV44055.1"/>
    </source>
</evidence>
<dbReference type="KEGG" id="snep:Enr13x_39160"/>
<dbReference type="Proteomes" id="UP000319004">
    <property type="component" value="Chromosome"/>
</dbReference>
<accession>A0A518HT69</accession>
<evidence type="ECO:0000313" key="2">
    <source>
        <dbReference type="Proteomes" id="UP000319004"/>
    </source>
</evidence>